<gene>
    <name evidence="8" type="ORF">PPENT_87.1.T0530178</name>
</gene>
<protein>
    <recommendedName>
        <fullName evidence="7">Protein kinase domain-containing protein</fullName>
    </recommendedName>
</protein>
<evidence type="ECO:0000313" key="8">
    <source>
        <dbReference type="EMBL" id="CAD8170671.1"/>
    </source>
</evidence>
<feature type="binding site" evidence="6">
    <location>
        <position position="36"/>
    </location>
    <ligand>
        <name>ATP</name>
        <dbReference type="ChEBI" id="CHEBI:30616"/>
    </ligand>
</feature>
<dbReference type="FunFam" id="3.30.200.20:FF:000003">
    <property type="entry name" value="Non-specific serine/threonine protein kinase"/>
    <property type="match status" value="1"/>
</dbReference>
<dbReference type="PANTHER" id="PTHR24346">
    <property type="entry name" value="MAP/MICROTUBULE AFFINITY-REGULATING KINASE"/>
    <property type="match status" value="1"/>
</dbReference>
<dbReference type="PANTHER" id="PTHR24346:SF82">
    <property type="entry name" value="KP78A-RELATED"/>
    <property type="match status" value="1"/>
</dbReference>
<keyword evidence="2" id="KW-0808">Transferase</keyword>
<evidence type="ECO:0000256" key="3">
    <source>
        <dbReference type="ARBA" id="ARBA00022741"/>
    </source>
</evidence>
<feature type="domain" description="Protein kinase" evidence="7">
    <location>
        <begin position="7"/>
        <end position="82"/>
    </location>
</feature>
<dbReference type="Proteomes" id="UP000689195">
    <property type="component" value="Unassembled WGS sequence"/>
</dbReference>
<dbReference type="EMBL" id="CAJJDO010000053">
    <property type="protein sequence ID" value="CAD8170671.1"/>
    <property type="molecule type" value="Genomic_DNA"/>
</dbReference>
<keyword evidence="1" id="KW-0723">Serine/threonine-protein kinase</keyword>
<dbReference type="GO" id="GO:0005524">
    <property type="term" value="F:ATP binding"/>
    <property type="evidence" value="ECO:0007669"/>
    <property type="project" value="UniProtKB-UniRule"/>
</dbReference>
<organism evidence="8 9">
    <name type="scientific">Paramecium pentaurelia</name>
    <dbReference type="NCBI Taxonomy" id="43138"/>
    <lineage>
        <taxon>Eukaryota</taxon>
        <taxon>Sar</taxon>
        <taxon>Alveolata</taxon>
        <taxon>Ciliophora</taxon>
        <taxon>Intramacronucleata</taxon>
        <taxon>Oligohymenophorea</taxon>
        <taxon>Peniculida</taxon>
        <taxon>Parameciidae</taxon>
        <taxon>Paramecium</taxon>
    </lineage>
</organism>
<proteinExistence type="predicted"/>
<keyword evidence="4" id="KW-0418">Kinase</keyword>
<keyword evidence="5 6" id="KW-0067">ATP-binding</keyword>
<dbReference type="InterPro" id="IPR000719">
    <property type="entry name" value="Prot_kinase_dom"/>
</dbReference>
<name>A0A8S1V162_9CILI</name>
<dbReference type="PROSITE" id="PS50011">
    <property type="entry name" value="PROTEIN_KINASE_DOM"/>
    <property type="match status" value="1"/>
</dbReference>
<evidence type="ECO:0000256" key="6">
    <source>
        <dbReference type="PROSITE-ProRule" id="PRU10141"/>
    </source>
</evidence>
<evidence type="ECO:0000256" key="5">
    <source>
        <dbReference type="ARBA" id="ARBA00022840"/>
    </source>
</evidence>
<keyword evidence="3 6" id="KW-0547">Nucleotide-binding</keyword>
<dbReference type="GO" id="GO:0005737">
    <property type="term" value="C:cytoplasm"/>
    <property type="evidence" value="ECO:0007669"/>
    <property type="project" value="TreeGrafter"/>
</dbReference>
<sequence length="82" mass="9450">MKCIGNYKFGKTIGSGTFGKVKLAVHIPTQQTVAIKIINKSRLVDIIDIERVQRELHILKIVRHPNIIMLYEVFETTKYILL</sequence>
<reference evidence="8" key="1">
    <citation type="submission" date="2021-01" db="EMBL/GenBank/DDBJ databases">
        <authorList>
            <consortium name="Genoscope - CEA"/>
            <person name="William W."/>
        </authorList>
    </citation>
    <scope>NUCLEOTIDE SEQUENCE</scope>
</reference>
<accession>A0A8S1V162</accession>
<dbReference type="Pfam" id="PF00069">
    <property type="entry name" value="Pkinase"/>
    <property type="match status" value="1"/>
</dbReference>
<evidence type="ECO:0000256" key="4">
    <source>
        <dbReference type="ARBA" id="ARBA00022777"/>
    </source>
</evidence>
<dbReference type="GO" id="GO:0035556">
    <property type="term" value="P:intracellular signal transduction"/>
    <property type="evidence" value="ECO:0007669"/>
    <property type="project" value="TreeGrafter"/>
</dbReference>
<comment type="caution">
    <text evidence="8">The sequence shown here is derived from an EMBL/GenBank/DDBJ whole genome shotgun (WGS) entry which is preliminary data.</text>
</comment>
<dbReference type="AlphaFoldDB" id="A0A8S1V162"/>
<evidence type="ECO:0000259" key="7">
    <source>
        <dbReference type="PROSITE" id="PS50011"/>
    </source>
</evidence>
<dbReference type="PROSITE" id="PS00107">
    <property type="entry name" value="PROTEIN_KINASE_ATP"/>
    <property type="match status" value="1"/>
</dbReference>
<dbReference type="OrthoDB" id="504170at2759"/>
<evidence type="ECO:0000256" key="2">
    <source>
        <dbReference type="ARBA" id="ARBA00022679"/>
    </source>
</evidence>
<evidence type="ECO:0000256" key="1">
    <source>
        <dbReference type="ARBA" id="ARBA00022527"/>
    </source>
</evidence>
<dbReference type="GO" id="GO:0004674">
    <property type="term" value="F:protein serine/threonine kinase activity"/>
    <property type="evidence" value="ECO:0007669"/>
    <property type="project" value="UniProtKB-KW"/>
</dbReference>
<keyword evidence="9" id="KW-1185">Reference proteome</keyword>
<dbReference type="InterPro" id="IPR017441">
    <property type="entry name" value="Protein_kinase_ATP_BS"/>
</dbReference>
<evidence type="ECO:0000313" key="9">
    <source>
        <dbReference type="Proteomes" id="UP000689195"/>
    </source>
</evidence>